<dbReference type="Gene3D" id="1.25.40.10">
    <property type="entry name" value="Tetratricopeptide repeat domain"/>
    <property type="match status" value="1"/>
</dbReference>
<reference evidence="1" key="1">
    <citation type="submission" date="2020-05" db="EMBL/GenBank/DDBJ databases">
        <title>Phylogenomic resolution of chytrid fungi.</title>
        <authorList>
            <person name="Stajich J.E."/>
            <person name="Amses K."/>
            <person name="Simmons R."/>
            <person name="Seto K."/>
            <person name="Myers J."/>
            <person name="Bonds A."/>
            <person name="Quandt C.A."/>
            <person name="Barry K."/>
            <person name="Liu P."/>
            <person name="Grigoriev I."/>
            <person name="Longcore J.E."/>
            <person name="James T.Y."/>
        </authorList>
    </citation>
    <scope>NUCLEOTIDE SEQUENCE</scope>
    <source>
        <strain evidence="1">JEL0513</strain>
    </source>
</reference>
<dbReference type="EMBL" id="JADGJH010000743">
    <property type="protein sequence ID" value="KAJ3123347.1"/>
    <property type="molecule type" value="Genomic_DNA"/>
</dbReference>
<comment type="caution">
    <text evidence="1">The sequence shown here is derived from an EMBL/GenBank/DDBJ whole genome shotgun (WGS) entry which is preliminary data.</text>
</comment>
<proteinExistence type="predicted"/>
<dbReference type="InterPro" id="IPR011990">
    <property type="entry name" value="TPR-like_helical_dom_sf"/>
</dbReference>
<name>A0AAD5T3T3_9FUNG</name>
<evidence type="ECO:0000313" key="2">
    <source>
        <dbReference type="Proteomes" id="UP001211907"/>
    </source>
</evidence>
<dbReference type="AlphaFoldDB" id="A0AAD5T3T3"/>
<keyword evidence="2" id="KW-1185">Reference proteome</keyword>
<organism evidence="1 2">
    <name type="scientific">Physocladia obscura</name>
    <dbReference type="NCBI Taxonomy" id="109957"/>
    <lineage>
        <taxon>Eukaryota</taxon>
        <taxon>Fungi</taxon>
        <taxon>Fungi incertae sedis</taxon>
        <taxon>Chytridiomycota</taxon>
        <taxon>Chytridiomycota incertae sedis</taxon>
        <taxon>Chytridiomycetes</taxon>
        <taxon>Chytridiales</taxon>
        <taxon>Chytriomycetaceae</taxon>
        <taxon>Physocladia</taxon>
    </lineage>
</organism>
<evidence type="ECO:0000313" key="1">
    <source>
        <dbReference type="EMBL" id="KAJ3123347.1"/>
    </source>
</evidence>
<gene>
    <name evidence="1" type="ORF">HK100_011636</name>
</gene>
<protein>
    <submittedName>
        <fullName evidence="1">Uncharacterized protein</fullName>
    </submittedName>
</protein>
<sequence length="619" mass="68702">MKTNCEIQILQLIKLALSQLPKALDAKKLLLANDLYSIIIQTQLGAINSLPWPPLPSRVYFQSVNLDDDSNLLGFSISPKIAQADVSRNPKSKYDTAIANVMILGSCYNSFQTLFSLAMCNHHPSKMFFDPKSSPISNDPIAAHKLGIFLLNSHAMISLALKWFKKSSDAKYPPGMLEYAKILSSPGWAYSETATAPATYSQDLSLKKANLSGVGNMKTKVGNLSVASKTAELLENSIDAIRSLRLLQESYAAETSADAAFCIGMIYMTAPTRASVSKATSRKNSNPIYQSNNNADHSFRTEKITKIMVIRDIAKANAWLTQALELAAIGSPIRIYVKYQLARLYLMTSNSSITEQQKSYTAAVNFLRSLVMEVEERKLLNRVVEIITALSIHLLGTCLKNNIGANCCIEQVNALHVKFELRYYQLLQRHSSELEITQESLQSITRSHISQNILVKAFSCLGSALVDENRDNQVSFVLKFAYGVCLKFGIGSQIDSSKSMYWINEAKKSGGFLKEFDQLALFNAEEQILDAEVKIQESYNVSPVVPLQYSLQSPNSISLLARSPPIASLPPLPSYNRSSLQMKADIPDRNYPTYLAPVFDTWELNDILMEDITSDQSCS</sequence>
<dbReference type="Proteomes" id="UP001211907">
    <property type="component" value="Unassembled WGS sequence"/>
</dbReference>
<accession>A0AAD5T3T3</accession>